<proteinExistence type="predicted"/>
<feature type="compositionally biased region" description="Basic and acidic residues" evidence="1">
    <location>
        <begin position="86"/>
        <end position="96"/>
    </location>
</feature>
<evidence type="ECO:0000313" key="2">
    <source>
        <dbReference type="EMBL" id="MBB2174330.1"/>
    </source>
</evidence>
<feature type="region of interest" description="Disordered" evidence="1">
    <location>
        <begin position="13"/>
        <end position="116"/>
    </location>
</feature>
<dbReference type="AlphaFoldDB" id="A0A7W4P4Z0"/>
<comment type="caution">
    <text evidence="2">The sequence shown here is derived from an EMBL/GenBank/DDBJ whole genome shotgun (WGS) entry which is preliminary data.</text>
</comment>
<evidence type="ECO:0000313" key="3">
    <source>
        <dbReference type="Proteomes" id="UP000561066"/>
    </source>
</evidence>
<sequence>MLAVLLCLGACAHRPDGDSIDIPPPRLGAAGDDSDGAPSTGGAGGEKASSPGAMAARQPDYRPLPDAPGMQLISSGFDPNASDDDGGQKEDGKHYVVPDTQVSYGPRSGRQSGYGH</sequence>
<accession>A0A7W4P4Z0</accession>
<dbReference type="EMBL" id="JABEQH010000001">
    <property type="protein sequence ID" value="MBB2174330.1"/>
    <property type="molecule type" value="Genomic_DNA"/>
</dbReference>
<organism evidence="2 3">
    <name type="scientific">Gluconacetobacter johannae</name>
    <dbReference type="NCBI Taxonomy" id="112140"/>
    <lineage>
        <taxon>Bacteria</taxon>
        <taxon>Pseudomonadati</taxon>
        <taxon>Pseudomonadota</taxon>
        <taxon>Alphaproteobacteria</taxon>
        <taxon>Acetobacterales</taxon>
        <taxon>Acetobacteraceae</taxon>
        <taxon>Gluconacetobacter</taxon>
    </lineage>
</organism>
<keyword evidence="3" id="KW-1185">Reference proteome</keyword>
<evidence type="ECO:0000256" key="1">
    <source>
        <dbReference type="SAM" id="MobiDB-lite"/>
    </source>
</evidence>
<dbReference type="Proteomes" id="UP000561066">
    <property type="component" value="Unassembled WGS sequence"/>
</dbReference>
<gene>
    <name evidence="2" type="ORF">HLH21_00130</name>
</gene>
<protein>
    <submittedName>
        <fullName evidence="2">Uncharacterized protein</fullName>
    </submittedName>
</protein>
<reference evidence="2 3" key="1">
    <citation type="submission" date="2020-04" db="EMBL/GenBank/DDBJ databases">
        <title>Description of novel Gluconacetobacter.</title>
        <authorList>
            <person name="Sombolestani A."/>
        </authorList>
    </citation>
    <scope>NUCLEOTIDE SEQUENCE [LARGE SCALE GENOMIC DNA]</scope>
    <source>
        <strain evidence="2 3">LMG 21312</strain>
    </source>
</reference>
<name>A0A7W4P4Z0_9PROT</name>